<dbReference type="RefSeq" id="WP_008992319.1">
    <property type="nucleotide sequence ID" value="NZ_AMSG01000021.1"/>
</dbReference>
<sequence length="438" mass="51091">MNKKILFVESRYITNLYSEIASTLEEEGHEIYWLIMNHRFIPKNGKAFCIDYPNGKSTSTRKNDYLDDIISTDRQLRFYSLKSEEHFYYYDEKINKLIDDIKPDVVFGEPTSFHHLITIEACKKRDILYLHPGTCRYPINRFAFYKHDTLEIFGGSNETLNVDEAKQIIECIAHREVIPNYMVPQKTTRIEKLQDRINILRGYLEGERFNTPSPYYKFTKELKNKNYLKKWNEMAVDTVDSSRFVILFPLHMQPESSIDVWGRKFSDQASTLKEIATQLGSNDVLYVKPNPKSSFEINEKIIQLVKNNDNIVALNSRVRMDDVFNKVDLFINIVGTISIECILSGKPVISLVSTYFNNVRSSYNINSFDEIKDIINQVVSSNFRPFDMEEKIQYMQFLNSVSYRGLIADPYRNKASISLENIKNLNAAFINVLNHIEG</sequence>
<dbReference type="STRING" id="555500.I215_12403"/>
<evidence type="ECO:0008006" key="3">
    <source>
        <dbReference type="Google" id="ProtNLM"/>
    </source>
</evidence>
<name>K2Q0M0_9FLAO</name>
<dbReference type="Gene3D" id="3.40.50.12580">
    <property type="match status" value="1"/>
</dbReference>
<proteinExistence type="predicted"/>
<dbReference type="InterPro" id="IPR043148">
    <property type="entry name" value="TagF_C"/>
</dbReference>
<dbReference type="AlphaFoldDB" id="K2Q0M0"/>
<gene>
    <name evidence="1" type="ORF">I215_12403</name>
</gene>
<organism evidence="1 2">
    <name type="scientific">Galbibacter marinus</name>
    <dbReference type="NCBI Taxonomy" id="555500"/>
    <lineage>
        <taxon>Bacteria</taxon>
        <taxon>Pseudomonadati</taxon>
        <taxon>Bacteroidota</taxon>
        <taxon>Flavobacteriia</taxon>
        <taxon>Flavobacteriales</taxon>
        <taxon>Flavobacteriaceae</taxon>
        <taxon>Galbibacter</taxon>
    </lineage>
</organism>
<dbReference type="SUPFAM" id="SSF53756">
    <property type="entry name" value="UDP-Glycosyltransferase/glycogen phosphorylase"/>
    <property type="match status" value="1"/>
</dbReference>
<dbReference type="Proteomes" id="UP000007364">
    <property type="component" value="Unassembled WGS sequence"/>
</dbReference>
<reference evidence="1 2" key="1">
    <citation type="journal article" date="2012" name="J. Bacteriol.">
        <title>Genome Sequence of Galbibacter marinum Type Strain ck-I2-15.</title>
        <authorList>
            <person name="Lai Q."/>
            <person name="Li C."/>
            <person name="Shao Z."/>
        </authorList>
    </citation>
    <scope>NUCLEOTIDE SEQUENCE [LARGE SCALE GENOMIC DNA]</scope>
    <source>
        <strain evidence="2">ck-I2-15</strain>
    </source>
</reference>
<dbReference type="EMBL" id="AMSG01000021">
    <property type="protein sequence ID" value="EKF54431.1"/>
    <property type="molecule type" value="Genomic_DNA"/>
</dbReference>
<dbReference type="OrthoDB" id="9782449at2"/>
<dbReference type="eggNOG" id="COG3562">
    <property type="taxonomic scope" value="Bacteria"/>
</dbReference>
<evidence type="ECO:0000313" key="1">
    <source>
        <dbReference type="EMBL" id="EKF54431.1"/>
    </source>
</evidence>
<keyword evidence="2" id="KW-1185">Reference proteome</keyword>
<protein>
    <recommendedName>
        <fullName evidence="3">Capsule polysaccharide biosynthesis protein</fullName>
    </recommendedName>
</protein>
<accession>K2Q0M0</accession>
<evidence type="ECO:0000313" key="2">
    <source>
        <dbReference type="Proteomes" id="UP000007364"/>
    </source>
</evidence>
<comment type="caution">
    <text evidence="1">The sequence shown here is derived from an EMBL/GenBank/DDBJ whole genome shotgun (WGS) entry which is preliminary data.</text>
</comment>